<name>A0A2T1A2Y2_9ACTN</name>
<evidence type="ECO:0000313" key="2">
    <source>
        <dbReference type="EMBL" id="PRZ42837.1"/>
    </source>
</evidence>
<organism evidence="2 3">
    <name type="scientific">Antricoccus suffuscus</name>
    <dbReference type="NCBI Taxonomy" id="1629062"/>
    <lineage>
        <taxon>Bacteria</taxon>
        <taxon>Bacillati</taxon>
        <taxon>Actinomycetota</taxon>
        <taxon>Actinomycetes</taxon>
        <taxon>Geodermatophilales</taxon>
        <taxon>Antricoccaceae</taxon>
        <taxon>Antricoccus</taxon>
    </lineage>
</organism>
<dbReference type="AlphaFoldDB" id="A0A2T1A2Y2"/>
<evidence type="ECO:0000313" key="3">
    <source>
        <dbReference type="Proteomes" id="UP000237752"/>
    </source>
</evidence>
<keyword evidence="3" id="KW-1185">Reference proteome</keyword>
<gene>
    <name evidence="2" type="ORF">CLV47_104185</name>
</gene>
<sequence>MAIAITVVSLAHATGSAIQVAAAAAVSLEVFWKGQTSYRIVEASRGRNRIPSTPESSTTPAPSPNAAVYDP</sequence>
<accession>A0A2T1A2Y2</accession>
<feature type="compositionally biased region" description="Low complexity" evidence="1">
    <location>
        <begin position="51"/>
        <end position="71"/>
    </location>
</feature>
<dbReference type="Proteomes" id="UP000237752">
    <property type="component" value="Unassembled WGS sequence"/>
</dbReference>
<comment type="caution">
    <text evidence="2">The sequence shown here is derived from an EMBL/GenBank/DDBJ whole genome shotgun (WGS) entry which is preliminary data.</text>
</comment>
<reference evidence="2 3" key="1">
    <citation type="submission" date="2018-03" db="EMBL/GenBank/DDBJ databases">
        <title>Genomic Encyclopedia of Archaeal and Bacterial Type Strains, Phase II (KMG-II): from individual species to whole genera.</title>
        <authorList>
            <person name="Goeker M."/>
        </authorList>
    </citation>
    <scope>NUCLEOTIDE SEQUENCE [LARGE SCALE GENOMIC DNA]</scope>
    <source>
        <strain evidence="2 3">DSM 100065</strain>
    </source>
</reference>
<proteinExistence type="predicted"/>
<evidence type="ECO:0000256" key="1">
    <source>
        <dbReference type="SAM" id="MobiDB-lite"/>
    </source>
</evidence>
<feature type="region of interest" description="Disordered" evidence="1">
    <location>
        <begin position="44"/>
        <end position="71"/>
    </location>
</feature>
<dbReference type="EMBL" id="PVUE01000004">
    <property type="protein sequence ID" value="PRZ42837.1"/>
    <property type="molecule type" value="Genomic_DNA"/>
</dbReference>
<protein>
    <submittedName>
        <fullName evidence="2">Uncharacterized protein</fullName>
    </submittedName>
</protein>